<reference evidence="8 9" key="1">
    <citation type="journal article" date="2015" name="PLoS Pathog.">
        <title>Leptomonas seymouri: Adaptations to the Dixenous Life Cycle Analyzed by Genome Sequencing, Transcriptome Profiling and Co-infection with Leishmania donovani.</title>
        <authorList>
            <person name="Kraeva N."/>
            <person name="Butenko A."/>
            <person name="Hlavacova J."/>
            <person name="Kostygov A."/>
            <person name="Myskova J."/>
            <person name="Grybchuk D."/>
            <person name="Lestinova T."/>
            <person name="Votypka J."/>
            <person name="Volf P."/>
            <person name="Opperdoes F."/>
            <person name="Flegontov P."/>
            <person name="Lukes J."/>
            <person name="Yurchenko V."/>
        </authorList>
    </citation>
    <scope>NUCLEOTIDE SEQUENCE [LARGE SCALE GENOMIC DNA]</scope>
    <source>
        <strain evidence="8 9">ATCC 30220</strain>
    </source>
</reference>
<evidence type="ECO:0000256" key="3">
    <source>
        <dbReference type="ARBA" id="ARBA00022741"/>
    </source>
</evidence>
<dbReference type="PROSITE" id="PS50011">
    <property type="entry name" value="PROTEIN_KINASE_DOM"/>
    <property type="match status" value="1"/>
</dbReference>
<feature type="compositionally biased region" description="Polar residues" evidence="6">
    <location>
        <begin position="1"/>
        <end position="10"/>
    </location>
</feature>
<proteinExistence type="predicted"/>
<evidence type="ECO:0000313" key="8">
    <source>
        <dbReference type="EMBL" id="KPI89183.1"/>
    </source>
</evidence>
<feature type="binding site" evidence="5">
    <location>
        <position position="637"/>
    </location>
    <ligand>
        <name>ATP</name>
        <dbReference type="ChEBI" id="CHEBI:30616"/>
    </ligand>
</feature>
<dbReference type="GO" id="GO:0005737">
    <property type="term" value="C:cytoplasm"/>
    <property type="evidence" value="ECO:0007669"/>
    <property type="project" value="TreeGrafter"/>
</dbReference>
<evidence type="ECO:0000256" key="5">
    <source>
        <dbReference type="PROSITE-ProRule" id="PRU10141"/>
    </source>
</evidence>
<name>A0A0N1PFR7_LEPSE</name>
<sequence length="1512" mass="164515">MGCNVSMSSREAQHQGCIPSKSEVSSHWSSCPGAQPQHNGIVDSSPVVNTSAQPHLTPGSTDNMAPDEQIAATASEASPTEQGSSRLSFSQPRLTMLRRSSTADPMRPLSGAYLRNATSPAISDVASKQATSSPLSPHSQQQQQQQQGEGRTKNKQHRLCKLGPVRPAHPLSPGDSLTAPSCGLACVEQQQQWQPVDGESTSSTTIRRRSLASTQEPQSQPVSQLSHRRTSGSTAHKSNPKVKTSPAASPGSAVDSPTGNVLQMDAVAFLGVDAEYLGNGSHFDIDSTNGGRGDSASSPSHLHITLPPTLPDRAEDVHVGEVQCHAVEQEVVLPIVSPSLPPVVSLNSFGTQSREGKLHGNGDVGLRLRQVTQSVSLVSLTETSDEIFIPSSPHSTVDDRLDSVPPVFNGLALNTGIRPWSSCTVGASRSGRVDQANGNGLATFCNQLRECVHCKSPAVAFACELCEDFFLCENCRFDVELVRNIHDPTHAMLTIQDNHCSSSRTFGGDSIFSLSGESGANSLFNPPCTRCERVIDDTEPVYRCEQCDYVLCEECFFKPREQVDMKVDSPHEHVLKRFQRKSKSGAIHGGAVVSKTRNSGGNRVINDYVVVRLLGQGSYAKVKLVQHIRTQELFALKILKKQRKGTISGMNLGRSRVKLASTGVSEDDLLREIAVMKFIDHPNITKLKEVIEDVEAQKVYVIMEYCENGPVHVLGDPPLALEQVRQYGADIMRGLLHLHSEFLYHRDIKPANCLVNHEFVVKIADFGTCNSQIRTRSSEGTLAFSCPEQARGEEVSGEVVDSWAFALTLYEMACGTLPVSTTSLLQYRNTLLGPEPIPLPEDGDLQLRSLLASMLDKDLKSRMLLSAAARHPFFAACCIDPHGVPQNAGQIATLKQMQAQQLSSSSPHSSLSPHGEQQRKALTELYNKGLESVYRGKNLKDCFHGVRALRRIQRKEADTVRNGSEAVGAHGDYDDCMGYYFDEDEDISGVLHSRDIDLNSPMPSQSRYGYGSSSPSGSANDEANYDERRGVNLSSSSKDAEESTAVIAVEEIVQDYLSSKKPKVEVTYVNLSRQSTLERLNQLPTTVTGLRLGHNALTSTAGLRFNVFSMLKDISIVFNRLDAFPENILFAPRLVRLDLSHNRILSIPPTLVTRAPFLERLNLHHNCITQVDAVPCTSSMTVSPSLTSFPSPESGAHVANTRSSPATPPAAAADVGAAHSSDTKMVSVLAAPCLRHVRLSGNPLESLPLALETTNRLELVLDAIPALMEQWHAYTQMQTTTTKDTAAPAKVNLSTAITSPSPLKNRLPAVIVWDDSFPVRIPDVEPAVWLAVNNMAVYRVQTLRTCRTRRVVLCQCADPRFPNGVFGSADMEAYFAELSKVLQEQRQEQEQEQEQPNGSADIVSVRNEVVSGALPPIVGRAARSYVESYFFVTDDGNEEDGGYHNLVEYLNDALAMKEPVLVVVVTSGNASAARTNIVAALSTYLTKLRGKDLDDVSEQAELVVSTMRSLYA</sequence>
<feature type="region of interest" description="Disordered" evidence="6">
    <location>
        <begin position="1185"/>
        <end position="1217"/>
    </location>
</feature>
<gene>
    <name evidence="8" type="ORF">ABL78_1675</name>
</gene>
<keyword evidence="4 5" id="KW-0067">ATP-binding</keyword>
<evidence type="ECO:0000256" key="4">
    <source>
        <dbReference type="ARBA" id="ARBA00022840"/>
    </source>
</evidence>
<dbReference type="CDD" id="cd14008">
    <property type="entry name" value="STKc_LKB1_CaMKK"/>
    <property type="match status" value="1"/>
</dbReference>
<dbReference type="InterPro" id="IPR001611">
    <property type="entry name" value="Leu-rich_rpt"/>
</dbReference>
<protein>
    <recommendedName>
        <fullName evidence="7">Protein kinase domain-containing protein</fullName>
    </recommendedName>
</protein>
<dbReference type="PROSITE" id="PS00107">
    <property type="entry name" value="PROTEIN_KINASE_ATP"/>
    <property type="match status" value="1"/>
</dbReference>
<dbReference type="Gene3D" id="3.80.10.10">
    <property type="entry name" value="Ribonuclease Inhibitor"/>
    <property type="match status" value="1"/>
</dbReference>
<feature type="region of interest" description="Disordered" evidence="6">
    <location>
        <begin position="123"/>
        <end position="157"/>
    </location>
</feature>
<dbReference type="PROSITE" id="PS00108">
    <property type="entry name" value="PROTEIN_KINASE_ST"/>
    <property type="match status" value="1"/>
</dbReference>
<evidence type="ECO:0000313" key="9">
    <source>
        <dbReference type="Proteomes" id="UP000038009"/>
    </source>
</evidence>
<evidence type="ECO:0000256" key="6">
    <source>
        <dbReference type="SAM" id="MobiDB-lite"/>
    </source>
</evidence>
<dbReference type="SUPFAM" id="SSF56112">
    <property type="entry name" value="Protein kinase-like (PK-like)"/>
    <property type="match status" value="1"/>
</dbReference>
<evidence type="ECO:0000259" key="7">
    <source>
        <dbReference type="PROSITE" id="PS50011"/>
    </source>
</evidence>
<dbReference type="GO" id="GO:0004674">
    <property type="term" value="F:protein serine/threonine kinase activity"/>
    <property type="evidence" value="ECO:0007669"/>
    <property type="project" value="TreeGrafter"/>
</dbReference>
<feature type="compositionally biased region" description="Polar residues" evidence="6">
    <location>
        <begin position="123"/>
        <end position="139"/>
    </location>
</feature>
<dbReference type="OrthoDB" id="68483at2759"/>
<feature type="domain" description="Protein kinase" evidence="7">
    <location>
        <begin position="608"/>
        <end position="874"/>
    </location>
</feature>
<keyword evidence="2" id="KW-0677">Repeat</keyword>
<dbReference type="VEuPathDB" id="TriTrypDB:Lsey_0029_0030"/>
<feature type="compositionally biased region" description="Low complexity" evidence="6">
    <location>
        <begin position="1203"/>
        <end position="1217"/>
    </location>
</feature>
<feature type="region of interest" description="Disordered" evidence="6">
    <location>
        <begin position="895"/>
        <end position="918"/>
    </location>
</feature>
<evidence type="ECO:0000256" key="2">
    <source>
        <dbReference type="ARBA" id="ARBA00022737"/>
    </source>
</evidence>
<dbReference type="Proteomes" id="UP000038009">
    <property type="component" value="Unassembled WGS sequence"/>
</dbReference>
<feature type="compositionally biased region" description="Polar residues" evidence="6">
    <location>
        <begin position="75"/>
        <end position="103"/>
    </location>
</feature>
<keyword evidence="3 5" id="KW-0547">Nucleotide-binding</keyword>
<dbReference type="InterPro" id="IPR000719">
    <property type="entry name" value="Prot_kinase_dom"/>
</dbReference>
<keyword evidence="1" id="KW-0433">Leucine-rich repeat</keyword>
<organism evidence="8 9">
    <name type="scientific">Leptomonas seymouri</name>
    <dbReference type="NCBI Taxonomy" id="5684"/>
    <lineage>
        <taxon>Eukaryota</taxon>
        <taxon>Discoba</taxon>
        <taxon>Euglenozoa</taxon>
        <taxon>Kinetoplastea</taxon>
        <taxon>Metakinetoplastina</taxon>
        <taxon>Trypanosomatida</taxon>
        <taxon>Trypanosomatidae</taxon>
        <taxon>Leishmaniinae</taxon>
        <taxon>Leptomonas</taxon>
    </lineage>
</organism>
<dbReference type="SMART" id="SM00220">
    <property type="entry name" value="S_TKc"/>
    <property type="match status" value="1"/>
</dbReference>
<dbReference type="InterPro" id="IPR032675">
    <property type="entry name" value="LRR_dom_sf"/>
</dbReference>
<evidence type="ECO:0000256" key="1">
    <source>
        <dbReference type="ARBA" id="ARBA00022614"/>
    </source>
</evidence>
<dbReference type="Gene3D" id="1.10.510.10">
    <property type="entry name" value="Transferase(Phosphotransferase) domain 1"/>
    <property type="match status" value="1"/>
</dbReference>
<dbReference type="PROSITE" id="PS51450">
    <property type="entry name" value="LRR"/>
    <property type="match status" value="1"/>
</dbReference>
<dbReference type="InterPro" id="IPR008271">
    <property type="entry name" value="Ser/Thr_kinase_AS"/>
</dbReference>
<dbReference type="InterPro" id="IPR046349">
    <property type="entry name" value="C1-like_sf"/>
</dbReference>
<dbReference type="InterPro" id="IPR017441">
    <property type="entry name" value="Protein_kinase_ATP_BS"/>
</dbReference>
<dbReference type="SUPFAM" id="SSF52058">
    <property type="entry name" value="L domain-like"/>
    <property type="match status" value="1"/>
</dbReference>
<feature type="region of interest" description="Disordered" evidence="6">
    <location>
        <begin position="994"/>
        <end position="1024"/>
    </location>
</feature>
<dbReference type="SUPFAM" id="SSF57889">
    <property type="entry name" value="Cysteine-rich domain"/>
    <property type="match status" value="1"/>
</dbReference>
<feature type="region of interest" description="Disordered" evidence="6">
    <location>
        <begin position="189"/>
        <end position="258"/>
    </location>
</feature>
<dbReference type="InterPro" id="IPR011009">
    <property type="entry name" value="Kinase-like_dom_sf"/>
</dbReference>
<dbReference type="Pfam" id="PF00069">
    <property type="entry name" value="Pkinase"/>
    <property type="match status" value="1"/>
</dbReference>
<feature type="compositionally biased region" description="Low complexity" evidence="6">
    <location>
        <begin position="902"/>
        <end position="914"/>
    </location>
</feature>
<feature type="compositionally biased region" description="Polar residues" evidence="6">
    <location>
        <begin position="215"/>
        <end position="237"/>
    </location>
</feature>
<feature type="region of interest" description="Disordered" evidence="6">
    <location>
        <begin position="1"/>
        <end position="111"/>
    </location>
</feature>
<dbReference type="PANTHER" id="PTHR24346:SF77">
    <property type="entry name" value="SERINE THREONINE PROTEIN KINASE"/>
    <property type="match status" value="1"/>
</dbReference>
<dbReference type="Pfam" id="PF13855">
    <property type="entry name" value="LRR_8"/>
    <property type="match status" value="1"/>
</dbReference>
<feature type="compositionally biased region" description="Low complexity" evidence="6">
    <location>
        <begin position="1003"/>
        <end position="1018"/>
    </location>
</feature>
<dbReference type="PANTHER" id="PTHR24346">
    <property type="entry name" value="MAP/MICROTUBULE AFFINITY-REGULATING KINASE"/>
    <property type="match status" value="1"/>
</dbReference>
<dbReference type="GO" id="GO:0035556">
    <property type="term" value="P:intracellular signal transduction"/>
    <property type="evidence" value="ECO:0007669"/>
    <property type="project" value="TreeGrafter"/>
</dbReference>
<dbReference type="OMA" id="CNSQIRT"/>
<accession>A0A0N1PFR7</accession>
<dbReference type="EMBL" id="LJSK01000029">
    <property type="protein sequence ID" value="KPI89183.1"/>
    <property type="molecule type" value="Genomic_DNA"/>
</dbReference>
<comment type="caution">
    <text evidence="8">The sequence shown here is derived from an EMBL/GenBank/DDBJ whole genome shotgun (WGS) entry which is preliminary data.</text>
</comment>
<keyword evidence="9" id="KW-1185">Reference proteome</keyword>
<feature type="compositionally biased region" description="Polar residues" evidence="6">
    <location>
        <begin position="46"/>
        <end position="63"/>
    </location>
</feature>
<dbReference type="GO" id="GO:0005524">
    <property type="term" value="F:ATP binding"/>
    <property type="evidence" value="ECO:0007669"/>
    <property type="project" value="UniProtKB-UniRule"/>
</dbReference>